<dbReference type="Pfam" id="PF00781">
    <property type="entry name" value="DAGK_cat"/>
    <property type="match status" value="1"/>
</dbReference>
<dbReference type="SMART" id="SM00046">
    <property type="entry name" value="DAGKc"/>
    <property type="match status" value="1"/>
</dbReference>
<dbReference type="AlphaFoldDB" id="A0A2U1V3I3"/>
<name>A0A2U1V3I3_9PROT</name>
<feature type="domain" description="DAGKc" evidence="1">
    <location>
        <begin position="4"/>
        <end position="126"/>
    </location>
</feature>
<dbReference type="Gene3D" id="3.40.50.10330">
    <property type="entry name" value="Probable inorganic polyphosphate/atp-NAD kinase, domain 1"/>
    <property type="match status" value="1"/>
</dbReference>
<dbReference type="InterPro" id="IPR001206">
    <property type="entry name" value="Diacylglycerol_kinase_cat_dom"/>
</dbReference>
<dbReference type="Gene3D" id="2.60.200.40">
    <property type="match status" value="1"/>
</dbReference>
<comment type="caution">
    <text evidence="2">The sequence shown here is derived from an EMBL/GenBank/DDBJ whole genome shotgun (WGS) entry which is preliminary data.</text>
</comment>
<dbReference type="PROSITE" id="PS50146">
    <property type="entry name" value="DAGK"/>
    <property type="match status" value="1"/>
</dbReference>
<accession>A0A2U1V3I3</accession>
<protein>
    <recommendedName>
        <fullName evidence="1">DAGKc domain-containing protein</fullName>
    </recommendedName>
</protein>
<gene>
    <name evidence="2" type="ORF">CR165_12305</name>
</gene>
<evidence type="ECO:0000259" key="1">
    <source>
        <dbReference type="PROSITE" id="PS50146"/>
    </source>
</evidence>
<sequence>MLCYLGMQALLFHNPSAGQGDHSLRELTAALERAGLSLRVCPSKGEAVASALETAPDLVIVAGGDGTVGRIATRMPNRAHLAILPFGTANNLARSLGLWDSHRAFAESWRQARQVRLDRAFVEGLGERQRFLEAVGFGALARAVDHADKSGTEGIEAGRAAFRTILSHAEPRRFRALLDGEPWEGESLFAEAMNIPLFGPNLAIAPQARPGDGRLDLVVLPPERREAMIAWLHAPEQGPPPTLSRAAHEIVLSWPAGPVRQDDTCRDETLPEEIRLGLEQEALTVLVPAAAEGVA</sequence>
<dbReference type="GO" id="GO:0016301">
    <property type="term" value="F:kinase activity"/>
    <property type="evidence" value="ECO:0007669"/>
    <property type="project" value="InterPro"/>
</dbReference>
<keyword evidence="3" id="KW-1185">Reference proteome</keyword>
<evidence type="ECO:0000313" key="3">
    <source>
        <dbReference type="Proteomes" id="UP000245048"/>
    </source>
</evidence>
<dbReference type="EMBL" id="PDOA01000007">
    <property type="protein sequence ID" value="PWC28470.1"/>
    <property type="molecule type" value="Genomic_DNA"/>
</dbReference>
<dbReference type="Proteomes" id="UP000245048">
    <property type="component" value="Unassembled WGS sequence"/>
</dbReference>
<reference evidence="3" key="1">
    <citation type="submission" date="2017-10" db="EMBL/GenBank/DDBJ databases">
        <authorList>
            <person name="Toshchakov S.V."/>
            <person name="Goeva M.A."/>
        </authorList>
    </citation>
    <scope>NUCLEOTIDE SEQUENCE [LARGE SCALE GENOMIC DNA]</scope>
    <source>
        <strain evidence="3">JR1/69-1-13</strain>
    </source>
</reference>
<dbReference type="InterPro" id="IPR016064">
    <property type="entry name" value="NAD/diacylglycerol_kinase_sf"/>
</dbReference>
<dbReference type="Pfam" id="PF19279">
    <property type="entry name" value="YegS_C"/>
    <property type="match status" value="1"/>
</dbReference>
<dbReference type="OrthoDB" id="142078at2"/>
<evidence type="ECO:0000313" key="2">
    <source>
        <dbReference type="EMBL" id="PWC28470.1"/>
    </source>
</evidence>
<dbReference type="SUPFAM" id="SSF111331">
    <property type="entry name" value="NAD kinase/diacylglycerol kinase-like"/>
    <property type="match status" value="1"/>
</dbReference>
<dbReference type="InterPro" id="IPR017438">
    <property type="entry name" value="ATP-NAD_kinase_N"/>
</dbReference>
<dbReference type="InterPro" id="IPR045540">
    <property type="entry name" value="YegS/DAGK_C"/>
</dbReference>
<proteinExistence type="predicted"/>
<organism evidence="2 3">
    <name type="scientific">Teichococcus aestuarii</name>
    <dbReference type="NCBI Taxonomy" id="568898"/>
    <lineage>
        <taxon>Bacteria</taxon>
        <taxon>Pseudomonadati</taxon>
        <taxon>Pseudomonadota</taxon>
        <taxon>Alphaproteobacteria</taxon>
        <taxon>Acetobacterales</taxon>
        <taxon>Roseomonadaceae</taxon>
        <taxon>Roseomonas</taxon>
    </lineage>
</organism>